<name>A0AAD5V7I9_9APHY</name>
<feature type="transmembrane region" description="Helical" evidence="1">
    <location>
        <begin position="339"/>
        <end position="361"/>
    </location>
</feature>
<organism evidence="2 3">
    <name type="scientific">Meripilus lineatus</name>
    <dbReference type="NCBI Taxonomy" id="2056292"/>
    <lineage>
        <taxon>Eukaryota</taxon>
        <taxon>Fungi</taxon>
        <taxon>Dikarya</taxon>
        <taxon>Basidiomycota</taxon>
        <taxon>Agaricomycotina</taxon>
        <taxon>Agaricomycetes</taxon>
        <taxon>Polyporales</taxon>
        <taxon>Meripilaceae</taxon>
        <taxon>Meripilus</taxon>
    </lineage>
</organism>
<proteinExistence type="predicted"/>
<reference evidence="2" key="1">
    <citation type="submission" date="2022-07" db="EMBL/GenBank/DDBJ databases">
        <title>Genome Sequence of Physisporinus lineatus.</title>
        <authorList>
            <person name="Buettner E."/>
        </authorList>
    </citation>
    <scope>NUCLEOTIDE SEQUENCE</scope>
    <source>
        <strain evidence="2">VT162</strain>
    </source>
</reference>
<dbReference type="Proteomes" id="UP001212997">
    <property type="component" value="Unassembled WGS sequence"/>
</dbReference>
<dbReference type="AlphaFoldDB" id="A0AAD5V7I9"/>
<sequence length="368" mass="41702">MDASQDLLIVVQPPSGNAREASHKVRILSQIYVERHPLASHRSIKIFAPPQDRIDAFWHKASILESKFVVLFNYRLRNGTTLRSLCVSNWKTGKILMLKIDNDVEAVSFLDTDHLLLVCSSGDPYVARLCVMEIPANTTMKKPRTVSLLFPAFTPEMLNWGALIHSNPMQTGDFTKQAENKLFNASPEQGIAIVEFHIGHKRNLHTELFVIPTRNLTRLAATHLNGVHPDVTIPWGSWGPENTRFLPFTPPIPHHSDSLPCIMGTRYFAVEEGFVVIYDFNPFAARLTWSLNEQDMGDPDIYVVVGSQEAEAPLFSKAITTSVPYRRIVTMLQARAGRVLVLMKIVSFFLLILGNWLRCVYDLERLRR</sequence>
<gene>
    <name evidence="2" type="ORF">NLI96_g3054</name>
</gene>
<evidence type="ECO:0000313" key="2">
    <source>
        <dbReference type="EMBL" id="KAJ3488143.1"/>
    </source>
</evidence>
<evidence type="ECO:0000256" key="1">
    <source>
        <dbReference type="SAM" id="Phobius"/>
    </source>
</evidence>
<dbReference type="EMBL" id="JANAWD010000073">
    <property type="protein sequence ID" value="KAJ3488143.1"/>
    <property type="molecule type" value="Genomic_DNA"/>
</dbReference>
<keyword evidence="1" id="KW-1133">Transmembrane helix</keyword>
<keyword evidence="1" id="KW-0812">Transmembrane</keyword>
<evidence type="ECO:0000313" key="3">
    <source>
        <dbReference type="Proteomes" id="UP001212997"/>
    </source>
</evidence>
<keyword evidence="3" id="KW-1185">Reference proteome</keyword>
<comment type="caution">
    <text evidence="2">The sequence shown here is derived from an EMBL/GenBank/DDBJ whole genome shotgun (WGS) entry which is preliminary data.</text>
</comment>
<protein>
    <submittedName>
        <fullName evidence="2">Uncharacterized protein</fullName>
    </submittedName>
</protein>
<keyword evidence="1" id="KW-0472">Membrane</keyword>
<accession>A0AAD5V7I9</accession>